<organism evidence="1 2">
    <name type="scientific">Macrosiphum euphorbiae</name>
    <name type="common">potato aphid</name>
    <dbReference type="NCBI Taxonomy" id="13131"/>
    <lineage>
        <taxon>Eukaryota</taxon>
        <taxon>Metazoa</taxon>
        <taxon>Ecdysozoa</taxon>
        <taxon>Arthropoda</taxon>
        <taxon>Hexapoda</taxon>
        <taxon>Insecta</taxon>
        <taxon>Pterygota</taxon>
        <taxon>Neoptera</taxon>
        <taxon>Paraneoptera</taxon>
        <taxon>Hemiptera</taxon>
        <taxon>Sternorrhyncha</taxon>
        <taxon>Aphidomorpha</taxon>
        <taxon>Aphidoidea</taxon>
        <taxon>Aphididae</taxon>
        <taxon>Macrosiphini</taxon>
        <taxon>Macrosiphum</taxon>
    </lineage>
</organism>
<evidence type="ECO:0000313" key="1">
    <source>
        <dbReference type="EMBL" id="CAI6370465.1"/>
    </source>
</evidence>
<comment type="caution">
    <text evidence="1">The sequence shown here is derived from an EMBL/GenBank/DDBJ whole genome shotgun (WGS) entry which is preliminary data.</text>
</comment>
<name>A0AAV0XPR7_9HEMI</name>
<evidence type="ECO:0000313" key="2">
    <source>
        <dbReference type="Proteomes" id="UP001160148"/>
    </source>
</evidence>
<sequence>MWRHAKASLSQYCRKKRFYGGYLAKFMFLKRCKILKLDPLKEFFIYTGNLYNPLGAIEQEYIVDDQASDESDSDSEVEYC</sequence>
<accession>A0AAV0XPR7</accession>
<protein>
    <submittedName>
        <fullName evidence="1">Uncharacterized protein</fullName>
    </submittedName>
</protein>
<reference evidence="1 2" key="1">
    <citation type="submission" date="2023-01" db="EMBL/GenBank/DDBJ databases">
        <authorList>
            <person name="Whitehead M."/>
        </authorList>
    </citation>
    <scope>NUCLEOTIDE SEQUENCE [LARGE SCALE GENOMIC DNA]</scope>
</reference>
<dbReference type="Proteomes" id="UP001160148">
    <property type="component" value="Unassembled WGS sequence"/>
</dbReference>
<keyword evidence="2" id="KW-1185">Reference proteome</keyword>
<dbReference type="EMBL" id="CARXXK010000362">
    <property type="protein sequence ID" value="CAI6370465.1"/>
    <property type="molecule type" value="Genomic_DNA"/>
</dbReference>
<proteinExistence type="predicted"/>
<dbReference type="AlphaFoldDB" id="A0AAV0XPR7"/>
<gene>
    <name evidence="1" type="ORF">MEUPH1_LOCUS24579</name>
</gene>